<sequence>MKNILVIDDTTLVRYRITSILKAEGFNVYQSDNAASVRQNTFASDISLKDIDLILLDTYLSSENGFDLLNFLKQQYPEIDVIVVSGANRASVIKKAVSLGAKDFIAKPFDKSTLLRKVNNIDAAFENKGLFKKEESYKTTLSLELNRSMRSKLSFSVVIIDLPHKIDQKYYMDIKNLITSRIRNIDQIFFLEDFKYLFILPLTDREGREVFIDKITNISLENKHLLKDNFEVEAVTFPEEIVEARNLDPENYGKFKEQILQKLKLK</sequence>
<dbReference type="Pfam" id="PF00072">
    <property type="entry name" value="Response_reg"/>
    <property type="match status" value="1"/>
</dbReference>
<dbReference type="PROSITE" id="PS50110">
    <property type="entry name" value="RESPONSE_REGULATORY"/>
    <property type="match status" value="1"/>
</dbReference>
<keyword evidence="3" id="KW-0597">Phosphoprotein</keyword>
<feature type="domain" description="Response regulatory" evidence="4">
    <location>
        <begin position="3"/>
        <end position="122"/>
    </location>
</feature>
<evidence type="ECO:0000256" key="2">
    <source>
        <dbReference type="ARBA" id="ARBA00024867"/>
    </source>
</evidence>
<comment type="caution">
    <text evidence="5">The sequence shown here is derived from an EMBL/GenBank/DDBJ whole genome shotgun (WGS) entry which is preliminary data.</text>
</comment>
<dbReference type="PANTHER" id="PTHR45526">
    <property type="entry name" value="TRANSCRIPTIONAL REGULATORY PROTEIN DPIA"/>
    <property type="match status" value="1"/>
</dbReference>
<dbReference type="OrthoDB" id="37094at2"/>
<accession>A0A2T5RI14</accession>
<dbReference type="EMBL" id="QAXS01000023">
    <property type="protein sequence ID" value="PTV97776.1"/>
    <property type="molecule type" value="Genomic_DNA"/>
</dbReference>
<feature type="modified residue" description="4-aspartylphosphate" evidence="3">
    <location>
        <position position="57"/>
    </location>
</feature>
<dbReference type="RefSeq" id="WP_108141093.1">
    <property type="nucleotide sequence ID" value="NZ_QAXS01000023.1"/>
</dbReference>
<protein>
    <recommendedName>
        <fullName evidence="1">Stage 0 sporulation protein A homolog</fullName>
    </recommendedName>
</protein>
<dbReference type="InterPro" id="IPR011006">
    <property type="entry name" value="CheY-like_superfamily"/>
</dbReference>
<gene>
    <name evidence="5" type="ORF">C8C76_12328</name>
</gene>
<reference evidence="5 6" key="1">
    <citation type="submission" date="2018-04" db="EMBL/GenBank/DDBJ databases">
        <title>Subsurface microbial communities from deep shales in Ohio and West Virginia, USA.</title>
        <authorList>
            <person name="Wrighton K."/>
        </authorList>
    </citation>
    <scope>NUCLEOTIDE SEQUENCE [LARGE SCALE GENOMIC DNA]</scope>
    <source>
        <strain evidence="5 6">WC1</strain>
    </source>
</reference>
<evidence type="ECO:0000256" key="3">
    <source>
        <dbReference type="PROSITE-ProRule" id="PRU00169"/>
    </source>
</evidence>
<dbReference type="PANTHER" id="PTHR45526:SF1">
    <property type="entry name" value="TRANSCRIPTIONAL REGULATORY PROTEIN DCUR-RELATED"/>
    <property type="match status" value="1"/>
</dbReference>
<evidence type="ECO:0000313" key="6">
    <source>
        <dbReference type="Proteomes" id="UP000244089"/>
    </source>
</evidence>
<dbReference type="SUPFAM" id="SSF52172">
    <property type="entry name" value="CheY-like"/>
    <property type="match status" value="1"/>
</dbReference>
<dbReference type="AlphaFoldDB" id="A0A2T5RI14"/>
<proteinExistence type="predicted"/>
<dbReference type="SMART" id="SM00448">
    <property type="entry name" value="REC"/>
    <property type="match status" value="1"/>
</dbReference>
<dbReference type="InterPro" id="IPR051271">
    <property type="entry name" value="2C-system_Tx_regulators"/>
</dbReference>
<evidence type="ECO:0000256" key="1">
    <source>
        <dbReference type="ARBA" id="ARBA00018672"/>
    </source>
</evidence>
<dbReference type="Proteomes" id="UP000244089">
    <property type="component" value="Unassembled WGS sequence"/>
</dbReference>
<comment type="function">
    <text evidence="2">May play the central regulatory role in sporulation. It may be an element of the effector pathway responsible for the activation of sporulation genes in response to nutritional stress. Spo0A may act in concert with spo0H (a sigma factor) to control the expression of some genes that are critical to the sporulation process.</text>
</comment>
<organism evidence="5 6">
    <name type="scientific">Halanaerobium saccharolyticum</name>
    <dbReference type="NCBI Taxonomy" id="43595"/>
    <lineage>
        <taxon>Bacteria</taxon>
        <taxon>Bacillati</taxon>
        <taxon>Bacillota</taxon>
        <taxon>Clostridia</taxon>
        <taxon>Halanaerobiales</taxon>
        <taxon>Halanaerobiaceae</taxon>
        <taxon>Halanaerobium</taxon>
    </lineage>
</organism>
<evidence type="ECO:0000313" key="5">
    <source>
        <dbReference type="EMBL" id="PTV97776.1"/>
    </source>
</evidence>
<evidence type="ECO:0000259" key="4">
    <source>
        <dbReference type="PROSITE" id="PS50110"/>
    </source>
</evidence>
<dbReference type="InterPro" id="IPR001789">
    <property type="entry name" value="Sig_transdc_resp-reg_receiver"/>
</dbReference>
<dbReference type="CDD" id="cd00156">
    <property type="entry name" value="REC"/>
    <property type="match status" value="1"/>
</dbReference>
<dbReference type="Gene3D" id="3.40.50.2300">
    <property type="match status" value="1"/>
</dbReference>
<name>A0A2T5RI14_9FIRM</name>
<dbReference type="GO" id="GO:0000156">
    <property type="term" value="F:phosphorelay response regulator activity"/>
    <property type="evidence" value="ECO:0007669"/>
    <property type="project" value="TreeGrafter"/>
</dbReference>